<evidence type="ECO:0000259" key="2">
    <source>
        <dbReference type="Pfam" id="PF22083"/>
    </source>
</evidence>
<organism evidence="3 4">
    <name type="scientific">Enterococcus phage IME-EFm1</name>
    <dbReference type="NCBI Taxonomy" id="1445858"/>
    <lineage>
        <taxon>Viruses</taxon>
        <taxon>Duplodnaviria</taxon>
        <taxon>Heunggongvirae</taxon>
        <taxon>Uroviricota</taxon>
        <taxon>Caudoviricetes</taxon>
        <taxon>Efemunavirus</taxon>
        <taxon>Efemunavirus Efm1</taxon>
    </lineage>
</organism>
<dbReference type="RefSeq" id="YP_009042687.1">
    <property type="nucleotide sequence ID" value="NC_024356.1"/>
</dbReference>
<dbReference type="EMBL" id="KJ010489">
    <property type="protein sequence ID" value="AIA65106.1"/>
    <property type="molecule type" value="Genomic_DNA"/>
</dbReference>
<evidence type="ECO:0000256" key="1">
    <source>
        <dbReference type="SAM" id="MobiDB-lite"/>
    </source>
</evidence>
<dbReference type="InterPro" id="IPR054307">
    <property type="entry name" value="I-HmuI_NUMOD-like"/>
</dbReference>
<dbReference type="InterPro" id="IPR036388">
    <property type="entry name" value="WH-like_DNA-bd_sf"/>
</dbReference>
<proteinExistence type="predicted"/>
<evidence type="ECO:0000313" key="4">
    <source>
        <dbReference type="Proteomes" id="UP000026980"/>
    </source>
</evidence>
<keyword evidence="3" id="KW-0378">Hydrolase</keyword>
<keyword evidence="3" id="KW-0255">Endonuclease</keyword>
<keyword evidence="4" id="KW-1185">Reference proteome</keyword>
<dbReference type="Proteomes" id="UP000026980">
    <property type="component" value="Segment"/>
</dbReference>
<dbReference type="Pfam" id="PF22083">
    <property type="entry name" value="I-HmuI_NUMOD-like"/>
    <property type="match status" value="1"/>
</dbReference>
<keyword evidence="3" id="KW-0540">Nuclease</keyword>
<reference evidence="3 4" key="1">
    <citation type="journal article" date="2014" name="J. Gen. Virol.">
        <title>Characterization and complete genome sequence analysis of novel bacteriophage IME-EFm1 infecting Enterococcus faecium.</title>
        <authorList>
            <person name="Wang Y."/>
            <person name="Wang W."/>
            <person name="Lv Y."/>
            <person name="Zheng W."/>
            <person name="Mi Z."/>
            <person name="Pei G."/>
            <person name="An X."/>
            <person name="Xu X."/>
            <person name="Han C."/>
            <person name="Liu J."/>
            <person name="Zhou C."/>
            <person name="Tong Y."/>
        </authorList>
    </citation>
    <scope>NUCLEOTIDE SEQUENCE [LARGE SCALE GENOMIC DNA]</scope>
</reference>
<accession>A0A060AHH2</accession>
<protein>
    <submittedName>
        <fullName evidence="3">HNH endonuclease family protein</fullName>
    </submittedName>
</protein>
<dbReference type="InterPro" id="IPR003647">
    <property type="entry name" value="Intron_nuc_1_rpt"/>
</dbReference>
<feature type="domain" description="DNA endonuclease I-HmuI-like NUMOD-like" evidence="2">
    <location>
        <begin position="34"/>
        <end position="80"/>
    </location>
</feature>
<dbReference type="GO" id="GO:0004519">
    <property type="term" value="F:endonuclease activity"/>
    <property type="evidence" value="ECO:0007669"/>
    <property type="project" value="UniProtKB-KW"/>
</dbReference>
<name>A0A060AHH2_9CAUD</name>
<feature type="compositionally biased region" description="Basic and acidic residues" evidence="1">
    <location>
        <begin position="11"/>
        <end position="21"/>
    </location>
</feature>
<evidence type="ECO:0000313" key="3">
    <source>
        <dbReference type="EMBL" id="AIA65106.1"/>
    </source>
</evidence>
<dbReference type="GeneID" id="19686075"/>
<feature type="region of interest" description="Disordered" evidence="1">
    <location>
        <begin position="1"/>
        <end position="21"/>
    </location>
</feature>
<dbReference type="SMART" id="SM00497">
    <property type="entry name" value="IENR1"/>
    <property type="match status" value="1"/>
</dbReference>
<dbReference type="SUPFAM" id="SSF64496">
    <property type="entry name" value="DNA-binding domain of intron-encoded endonucleases"/>
    <property type="match status" value="1"/>
</dbReference>
<sequence length="88" mass="9849">MKKFGKILKGTMKEQNSHGTRLERFSKSNSKPIIAIDIANGEYNEYNSGKECAIQLGLNHGHISSVLTGKRRQTGGYVFKYLDKSLDT</sequence>
<dbReference type="Gene3D" id="1.10.10.10">
    <property type="entry name" value="Winged helix-like DNA-binding domain superfamily/Winged helix DNA-binding domain"/>
    <property type="match status" value="1"/>
</dbReference>
<gene>
    <name evidence="3" type="ORF">IME_039</name>
</gene>
<dbReference type="KEGG" id="vg:19686075"/>